<dbReference type="HOGENOM" id="CLU_1905724_0_0_7"/>
<dbReference type="RefSeq" id="WP_011700181.1">
    <property type="nucleotide sequence ID" value="NC_008554.1"/>
</dbReference>
<dbReference type="GO" id="GO:0035438">
    <property type="term" value="F:cyclic-di-GMP binding"/>
    <property type="evidence" value="ECO:0007669"/>
    <property type="project" value="InterPro"/>
</dbReference>
<sequence length="133" mass="15157">MWPFRDRRKHKRYPVKLDAFLRCKSPESDDSVPVKILDLSLGGARIALERLQIGTQHLFIREDAVDYELTLPAGDAPLTLPVLFTWYNLDPECRVFWVGVSFSEIAGESGNRLKSVIRNFKKGIEPIALSQQS</sequence>
<gene>
    <name evidence="2" type="ordered locus">Sfum_3383</name>
</gene>
<dbReference type="SUPFAM" id="SSF141371">
    <property type="entry name" value="PilZ domain-like"/>
    <property type="match status" value="1"/>
</dbReference>
<evidence type="ECO:0000313" key="2">
    <source>
        <dbReference type="EMBL" id="ABK19056.1"/>
    </source>
</evidence>
<dbReference type="KEGG" id="sfu:Sfum_3383"/>
<accession>A0LNQ4</accession>
<dbReference type="InterPro" id="IPR009875">
    <property type="entry name" value="PilZ_domain"/>
</dbReference>
<dbReference type="OrthoDB" id="5518064at2"/>
<evidence type="ECO:0000259" key="1">
    <source>
        <dbReference type="Pfam" id="PF07238"/>
    </source>
</evidence>
<dbReference type="Gene3D" id="2.40.10.220">
    <property type="entry name" value="predicted glycosyltransferase like domains"/>
    <property type="match status" value="1"/>
</dbReference>
<dbReference type="EMBL" id="CP000478">
    <property type="protein sequence ID" value="ABK19056.1"/>
    <property type="molecule type" value="Genomic_DNA"/>
</dbReference>
<proteinExistence type="predicted"/>
<protein>
    <submittedName>
        <fullName evidence="2">Type IV pilus assembly PilZ</fullName>
    </submittedName>
</protein>
<reference evidence="2 3" key="1">
    <citation type="submission" date="2006-10" db="EMBL/GenBank/DDBJ databases">
        <title>Complete sequence of Syntrophobacter fumaroxidans MPOB.</title>
        <authorList>
            <consortium name="US DOE Joint Genome Institute"/>
            <person name="Copeland A."/>
            <person name="Lucas S."/>
            <person name="Lapidus A."/>
            <person name="Barry K."/>
            <person name="Detter J.C."/>
            <person name="Glavina del Rio T."/>
            <person name="Hammon N."/>
            <person name="Israni S."/>
            <person name="Pitluck S."/>
            <person name="Goltsman E.G."/>
            <person name="Martinez M."/>
            <person name="Schmutz J."/>
            <person name="Larimer F."/>
            <person name="Land M."/>
            <person name="Hauser L."/>
            <person name="Kyrpides N."/>
            <person name="Kim E."/>
            <person name="Boone D.R."/>
            <person name="Brockman F."/>
            <person name="Culley D."/>
            <person name="Ferry J."/>
            <person name="Gunsalus R."/>
            <person name="McInerney M.J."/>
            <person name="Morrison M."/>
            <person name="Plugge C."/>
            <person name="Rohlin L."/>
            <person name="Scholten J."/>
            <person name="Sieber J."/>
            <person name="Stams A.J.M."/>
            <person name="Worm P."/>
            <person name="Henstra A.M."/>
            <person name="Richardson P."/>
        </authorList>
    </citation>
    <scope>NUCLEOTIDE SEQUENCE [LARGE SCALE GENOMIC DNA]</scope>
    <source>
        <strain evidence="3">DSM 10017 / MPOB</strain>
    </source>
</reference>
<dbReference type="InParanoid" id="A0LNQ4"/>
<organism evidence="2 3">
    <name type="scientific">Syntrophobacter fumaroxidans (strain DSM 10017 / MPOB)</name>
    <dbReference type="NCBI Taxonomy" id="335543"/>
    <lineage>
        <taxon>Bacteria</taxon>
        <taxon>Pseudomonadati</taxon>
        <taxon>Thermodesulfobacteriota</taxon>
        <taxon>Syntrophobacteria</taxon>
        <taxon>Syntrophobacterales</taxon>
        <taxon>Syntrophobacteraceae</taxon>
        <taxon>Syntrophobacter</taxon>
    </lineage>
</organism>
<keyword evidence="3" id="KW-1185">Reference proteome</keyword>
<name>A0LNQ4_SYNFM</name>
<dbReference type="AlphaFoldDB" id="A0LNQ4"/>
<evidence type="ECO:0000313" key="3">
    <source>
        <dbReference type="Proteomes" id="UP000001784"/>
    </source>
</evidence>
<dbReference type="Proteomes" id="UP000001784">
    <property type="component" value="Chromosome"/>
</dbReference>
<feature type="domain" description="PilZ" evidence="1">
    <location>
        <begin position="6"/>
        <end position="116"/>
    </location>
</feature>
<dbReference type="Pfam" id="PF07238">
    <property type="entry name" value="PilZ"/>
    <property type="match status" value="1"/>
</dbReference>